<dbReference type="InterPro" id="IPR036116">
    <property type="entry name" value="FN3_sf"/>
</dbReference>
<gene>
    <name evidence="18" type="ORF">Fcan01_23535</name>
</gene>
<dbReference type="OMA" id="QTHAMEV"/>
<evidence type="ECO:0000259" key="16">
    <source>
        <dbReference type="PROSITE" id="PS50835"/>
    </source>
</evidence>
<sequence>MTTSPLKTKVVQNRLSETCVVNRKNKRTESKRRIRLGNMSSRRIMSSLISLSLLVLLQINFSHATVQSPPSITKEPPTDELLFQVAVRQDENDKPFIIECEAEGEPAPRYRWMKNGKEFNWQAYDDRISQQPGRGTLVVTAPRTEDVGQYQCFATNEWGTATSNNAYLRKAELNLFKEEEPPTIVAEEGAPFKLTCNPPDGWPKPKVYWMLQNPQGALVNINTSRITVDPEGTLWFSNVTRQDRSSNFLYSCAAYSSFRNEYRLGNRVYLGVSATSSSATANKHPPVMQYATKRNTIALRGSSTSLWCIVGGTPLPEIKWAKKGAFLPSDIEYDNYGKTLKINNVDFEDEGNYDCDASNGVGSPISYSVHLTVYAVPYFTVEPEIQNAAEGETVEFQCEAAGKPAPEIKWIHNGKDLEEAEPNPRRKKIGNKIIIENIKKSDTGNYGCNATNSFGYVYKDVYVNVLALPAEITDKPKDVVTTDGKSITLTCRVFGAPKPLVRWYRNDQELTGGRFKVLPTGDLAIRDVTLVDSGEYFCDARNKFGNDSASGTLVVKEHTWIKDKPIDYEVAAGTTATFRCSADTDYSLRPLLQIHWLRNNEQIDFDAEQRYVKLQDNSLTIDKTTELDSGIYTCLAQTDYDNDTASATLTVQDVPNRPELLGIKCYRRDSTIAWKPLGDNRSPILHYTIQYNTSFTPDTWEVAAKDVPATETSYTVSMSPWANYTFRVIARNKIGPSIPSLHSDVCTTPPDVPFKNPENVRGHGTQPTNLVITWTPMQEIDHNAPKFKYQVQWKPDDSSSPWQLEEIKDWRRSELIIENQPTYRPYLIKVRALNEIGESNVAPTEIRGFSGQAEPTDAPENFTVIGKTEAHAALVSWSPVQPTSLRGKFEGYKVQTWTDTDGEDDRREILIKNDVTRAVVDKLVPYSKNYLVVMAYNTDHNGPPSRTIEVVTPEGAPGPVEAFEGFPLGASALLLIWRKPDQPNGILTGYQVYYHKVIGTEVDILQQRNPIDDPEETRAKLAGLEPNTKYRVHIRAVTSAGAGDDTFIEVSTEPLGSQLPLEQPKFIWRSVETENGKAAIRVKWVPNLHGSGRPGAHFFVQYRLYGRTTYESTEPELYEDYIIVRGLEQGETYVFRVVAVDGTLTSTSDEEEIYTYADGPIVQRATTTSTGWFIGLIVAIAFLVLILILVCIVKRNRGGKYAVYEREIAHGRLDYDEGGFREYSQPTEAAGRSSMGSEFKPPHESDTDSMAEYADEAKFTEDGSFIGQYGVKKKPDTNLPSPMATFV</sequence>
<keyword evidence="6" id="KW-0677">Repeat</keyword>
<feature type="domain" description="Ig-like" evidence="16">
    <location>
        <begin position="377"/>
        <end position="464"/>
    </location>
</feature>
<dbReference type="InterPro" id="IPR013098">
    <property type="entry name" value="Ig_I-set"/>
</dbReference>
<dbReference type="EMBL" id="LNIX01000028">
    <property type="protein sequence ID" value="OXA41893.1"/>
    <property type="molecule type" value="Genomic_DNA"/>
</dbReference>
<dbReference type="SMART" id="SM00409">
    <property type="entry name" value="IG"/>
    <property type="match status" value="6"/>
</dbReference>
<feature type="domain" description="Ig-like" evidence="16">
    <location>
        <begin position="573"/>
        <end position="650"/>
    </location>
</feature>
<accession>A0A226D9R9</accession>
<dbReference type="FunFam" id="2.60.40.10:FF:000004">
    <property type="entry name" value="DCC isoform 1"/>
    <property type="match status" value="1"/>
</dbReference>
<dbReference type="OrthoDB" id="6244967at2759"/>
<dbReference type="FunFam" id="2.60.40.10:FF:001687">
    <property type="entry name" value="Neuroglian, isoform E"/>
    <property type="match status" value="1"/>
</dbReference>
<keyword evidence="3" id="KW-1003">Cell membrane</keyword>
<dbReference type="Pfam" id="PF00041">
    <property type="entry name" value="fn3"/>
    <property type="match status" value="4"/>
</dbReference>
<evidence type="ECO:0000259" key="17">
    <source>
        <dbReference type="PROSITE" id="PS50853"/>
    </source>
</evidence>
<dbReference type="PROSITE" id="PS50853">
    <property type="entry name" value="FN3"/>
    <property type="match status" value="5"/>
</dbReference>
<evidence type="ECO:0000256" key="1">
    <source>
        <dbReference type="ARBA" id="ARBA00004236"/>
    </source>
</evidence>
<keyword evidence="10" id="KW-1015">Disulfide bond</keyword>
<feature type="domain" description="Fibronectin type-III" evidence="17">
    <location>
        <begin position="756"/>
        <end position="856"/>
    </location>
</feature>
<dbReference type="GO" id="GO:0005886">
    <property type="term" value="C:plasma membrane"/>
    <property type="evidence" value="ECO:0007669"/>
    <property type="project" value="UniProtKB-SubCell"/>
</dbReference>
<evidence type="ECO:0000256" key="5">
    <source>
        <dbReference type="ARBA" id="ARBA00022729"/>
    </source>
</evidence>
<evidence type="ECO:0000256" key="10">
    <source>
        <dbReference type="ARBA" id="ARBA00023157"/>
    </source>
</evidence>
<keyword evidence="7" id="KW-0130">Cell adhesion</keyword>
<keyword evidence="11" id="KW-0675">Receptor</keyword>
<dbReference type="PANTHER" id="PTHR44170">
    <property type="entry name" value="PROTEIN SIDEKICK"/>
    <property type="match status" value="1"/>
</dbReference>
<dbReference type="InterPro" id="IPR003598">
    <property type="entry name" value="Ig_sub2"/>
</dbReference>
<dbReference type="FunFam" id="2.60.40.10:FF:001718">
    <property type="entry name" value="Neuroglian, isoform D"/>
    <property type="match status" value="1"/>
</dbReference>
<dbReference type="PROSITE" id="PS50835">
    <property type="entry name" value="IG_LIKE"/>
    <property type="match status" value="6"/>
</dbReference>
<dbReference type="FunFam" id="2.60.40.10:FF:000005">
    <property type="entry name" value="Neuronal cell adhesion molecule"/>
    <property type="match status" value="1"/>
</dbReference>
<dbReference type="InterPro" id="IPR003961">
    <property type="entry name" value="FN3_dom"/>
</dbReference>
<dbReference type="SUPFAM" id="SSF48726">
    <property type="entry name" value="Immunoglobulin"/>
    <property type="match status" value="6"/>
</dbReference>
<dbReference type="InterPro" id="IPR003599">
    <property type="entry name" value="Ig_sub"/>
</dbReference>
<keyword evidence="13" id="KW-0393">Immunoglobulin domain</keyword>
<protein>
    <submittedName>
        <fullName evidence="18">Neuroglian</fullName>
    </submittedName>
</protein>
<evidence type="ECO:0000256" key="7">
    <source>
        <dbReference type="ARBA" id="ARBA00022889"/>
    </source>
</evidence>
<evidence type="ECO:0000256" key="6">
    <source>
        <dbReference type="ARBA" id="ARBA00022737"/>
    </source>
</evidence>
<dbReference type="FunFam" id="2.60.40.10:FF:000035">
    <property type="entry name" value="Contactin 1"/>
    <property type="match status" value="1"/>
</dbReference>
<evidence type="ECO:0000313" key="18">
    <source>
        <dbReference type="EMBL" id="OXA41893.1"/>
    </source>
</evidence>
<evidence type="ECO:0000256" key="12">
    <source>
        <dbReference type="ARBA" id="ARBA00023180"/>
    </source>
</evidence>
<comment type="caution">
    <text evidence="18">The sequence shown here is derived from an EMBL/GenBank/DDBJ whole genome shotgun (WGS) entry which is preliminary data.</text>
</comment>
<dbReference type="Pfam" id="PF13927">
    <property type="entry name" value="Ig_3"/>
    <property type="match status" value="1"/>
</dbReference>
<feature type="domain" description="Fibronectin type-III" evidence="17">
    <location>
        <begin position="654"/>
        <end position="751"/>
    </location>
</feature>
<reference evidence="18 19" key="1">
    <citation type="submission" date="2015-12" db="EMBL/GenBank/DDBJ databases">
        <title>The genome of Folsomia candida.</title>
        <authorList>
            <person name="Faddeeva A."/>
            <person name="Derks M.F."/>
            <person name="Anvar Y."/>
            <person name="Smit S."/>
            <person name="Van Straalen N."/>
            <person name="Roelofs D."/>
        </authorList>
    </citation>
    <scope>NUCLEOTIDE SEQUENCE [LARGE SCALE GENOMIC DNA]</scope>
    <source>
        <strain evidence="18 19">VU population</strain>
        <tissue evidence="18">Whole body</tissue>
    </source>
</reference>
<dbReference type="InterPro" id="IPR036179">
    <property type="entry name" value="Ig-like_dom_sf"/>
</dbReference>
<dbReference type="InterPro" id="IPR013783">
    <property type="entry name" value="Ig-like_fold"/>
</dbReference>
<dbReference type="Pfam" id="PF13882">
    <property type="entry name" value="Bravo_FIGEY"/>
    <property type="match status" value="1"/>
</dbReference>
<dbReference type="SMART" id="SM00408">
    <property type="entry name" value="IGc2"/>
    <property type="match status" value="6"/>
</dbReference>
<organism evidence="18 19">
    <name type="scientific">Folsomia candida</name>
    <name type="common">Springtail</name>
    <dbReference type="NCBI Taxonomy" id="158441"/>
    <lineage>
        <taxon>Eukaryota</taxon>
        <taxon>Metazoa</taxon>
        <taxon>Ecdysozoa</taxon>
        <taxon>Arthropoda</taxon>
        <taxon>Hexapoda</taxon>
        <taxon>Collembola</taxon>
        <taxon>Entomobryomorpha</taxon>
        <taxon>Isotomoidea</taxon>
        <taxon>Isotomidae</taxon>
        <taxon>Proisotominae</taxon>
        <taxon>Folsomia</taxon>
    </lineage>
</organism>
<keyword evidence="12" id="KW-0325">Glycoprotein</keyword>
<feature type="domain" description="Ig-like" evidence="16">
    <location>
        <begin position="70"/>
        <end position="174"/>
    </location>
</feature>
<dbReference type="PANTHER" id="PTHR44170:SF6">
    <property type="entry name" value="CONTACTIN"/>
    <property type="match status" value="1"/>
</dbReference>
<feature type="domain" description="Ig-like" evidence="16">
    <location>
        <begin position="285"/>
        <end position="372"/>
    </location>
</feature>
<dbReference type="FunFam" id="2.60.40.10:FF:001928">
    <property type="entry name" value="neuroglian isoform X2"/>
    <property type="match status" value="1"/>
</dbReference>
<dbReference type="InterPro" id="IPR026966">
    <property type="entry name" value="Neurofascin/L1/NrCAM_C"/>
</dbReference>
<evidence type="ECO:0000256" key="2">
    <source>
        <dbReference type="ARBA" id="ARBA00004479"/>
    </source>
</evidence>
<name>A0A226D9R9_FOLCA</name>
<evidence type="ECO:0000256" key="11">
    <source>
        <dbReference type="ARBA" id="ARBA00023170"/>
    </source>
</evidence>
<keyword evidence="9 15" id="KW-0472">Membrane</keyword>
<feature type="domain" description="Fibronectin type-III" evidence="17">
    <location>
        <begin position="1063"/>
        <end position="1158"/>
    </location>
</feature>
<dbReference type="FunFam" id="2.60.40.10:FF:000028">
    <property type="entry name" value="Neuronal cell adhesion molecule"/>
    <property type="match status" value="1"/>
</dbReference>
<keyword evidence="8 15" id="KW-1133">Transmembrane helix</keyword>
<dbReference type="SUPFAM" id="SSF49265">
    <property type="entry name" value="Fibronectin type III"/>
    <property type="match status" value="3"/>
</dbReference>
<dbReference type="InterPro" id="IPR007110">
    <property type="entry name" value="Ig-like_dom"/>
</dbReference>
<dbReference type="STRING" id="158441.A0A226D9R9"/>
<dbReference type="Pfam" id="PF07679">
    <property type="entry name" value="I-set"/>
    <property type="match status" value="4"/>
</dbReference>
<evidence type="ECO:0000256" key="4">
    <source>
        <dbReference type="ARBA" id="ARBA00022692"/>
    </source>
</evidence>
<keyword evidence="4 15" id="KW-0812">Transmembrane</keyword>
<evidence type="ECO:0000256" key="15">
    <source>
        <dbReference type="SAM" id="Phobius"/>
    </source>
</evidence>
<dbReference type="Proteomes" id="UP000198287">
    <property type="component" value="Unassembled WGS sequence"/>
</dbReference>
<evidence type="ECO:0000256" key="9">
    <source>
        <dbReference type="ARBA" id="ARBA00023136"/>
    </source>
</evidence>
<dbReference type="FunFam" id="2.60.40.10:FF:000016">
    <property type="entry name" value="Fibroblast growth factor receptor"/>
    <property type="match status" value="1"/>
</dbReference>
<keyword evidence="19" id="KW-1185">Reference proteome</keyword>
<feature type="domain" description="Ig-like" evidence="16">
    <location>
        <begin position="469"/>
        <end position="554"/>
    </location>
</feature>
<dbReference type="Gene3D" id="2.60.40.10">
    <property type="entry name" value="Immunoglobulins"/>
    <property type="match status" value="11"/>
</dbReference>
<feature type="region of interest" description="Disordered" evidence="14">
    <location>
        <begin position="1225"/>
        <end position="1248"/>
    </location>
</feature>
<evidence type="ECO:0000256" key="13">
    <source>
        <dbReference type="ARBA" id="ARBA00023319"/>
    </source>
</evidence>
<dbReference type="GO" id="GO:0007411">
    <property type="term" value="P:axon guidance"/>
    <property type="evidence" value="ECO:0007669"/>
    <property type="project" value="TreeGrafter"/>
</dbReference>
<evidence type="ECO:0000313" key="19">
    <source>
        <dbReference type="Proteomes" id="UP000198287"/>
    </source>
</evidence>
<feature type="domain" description="Fibronectin type-III" evidence="17">
    <location>
        <begin position="956"/>
        <end position="1056"/>
    </location>
</feature>
<evidence type="ECO:0000256" key="3">
    <source>
        <dbReference type="ARBA" id="ARBA00022475"/>
    </source>
</evidence>
<feature type="domain" description="Ig-like" evidence="16">
    <location>
        <begin position="186"/>
        <end position="254"/>
    </location>
</feature>
<evidence type="ECO:0000256" key="8">
    <source>
        <dbReference type="ARBA" id="ARBA00022989"/>
    </source>
</evidence>
<evidence type="ECO:0000256" key="14">
    <source>
        <dbReference type="SAM" id="MobiDB-lite"/>
    </source>
</evidence>
<proteinExistence type="predicted"/>
<feature type="transmembrane region" description="Helical" evidence="15">
    <location>
        <begin position="1172"/>
        <end position="1193"/>
    </location>
</feature>
<comment type="subcellular location">
    <subcellularLocation>
        <location evidence="1">Cell membrane</location>
    </subcellularLocation>
    <subcellularLocation>
        <location evidence="2">Membrane</location>
        <topology evidence="2">Single-pass type I membrane protein</topology>
    </subcellularLocation>
</comment>
<keyword evidence="5" id="KW-0732">Signal</keyword>
<dbReference type="GO" id="GO:0030424">
    <property type="term" value="C:axon"/>
    <property type="evidence" value="ECO:0007669"/>
    <property type="project" value="TreeGrafter"/>
</dbReference>
<dbReference type="SMART" id="SM00060">
    <property type="entry name" value="FN3"/>
    <property type="match status" value="5"/>
</dbReference>
<dbReference type="GO" id="GO:0098609">
    <property type="term" value="P:cell-cell adhesion"/>
    <property type="evidence" value="ECO:0007669"/>
    <property type="project" value="TreeGrafter"/>
</dbReference>
<feature type="domain" description="Fibronectin type-III" evidence="17">
    <location>
        <begin position="858"/>
        <end position="955"/>
    </location>
</feature>
<dbReference type="CDD" id="cd00063">
    <property type="entry name" value="FN3"/>
    <property type="match status" value="5"/>
</dbReference>